<dbReference type="GO" id="GO:0016491">
    <property type="term" value="F:oxidoreductase activity"/>
    <property type="evidence" value="ECO:0007669"/>
    <property type="project" value="UniProtKB-KW"/>
</dbReference>
<keyword evidence="4 5" id="KW-0408">Iron</keyword>
<dbReference type="Gene3D" id="2.60.120.330">
    <property type="entry name" value="B-lactam Antibiotic, Isopenicillin N Synthase, Chain"/>
    <property type="match status" value="1"/>
</dbReference>
<keyword evidence="8" id="KW-1185">Reference proteome</keyword>
<dbReference type="Pfam" id="PF03171">
    <property type="entry name" value="2OG-FeII_Oxy"/>
    <property type="match status" value="1"/>
</dbReference>
<dbReference type="FunFam" id="2.60.120.330:FF:000079">
    <property type="entry name" value="Protein SRG1"/>
    <property type="match status" value="1"/>
</dbReference>
<evidence type="ECO:0000256" key="4">
    <source>
        <dbReference type="ARBA" id="ARBA00023004"/>
    </source>
</evidence>
<dbReference type="GO" id="GO:0046872">
    <property type="term" value="F:metal ion binding"/>
    <property type="evidence" value="ECO:0007669"/>
    <property type="project" value="UniProtKB-KW"/>
</dbReference>
<protein>
    <recommendedName>
        <fullName evidence="6">Fe2OG dioxygenase domain-containing protein</fullName>
    </recommendedName>
</protein>
<dbReference type="Pfam" id="PF14226">
    <property type="entry name" value="DIOX_N"/>
    <property type="match status" value="1"/>
</dbReference>
<evidence type="ECO:0000313" key="8">
    <source>
        <dbReference type="Proteomes" id="UP001187192"/>
    </source>
</evidence>
<proteinExistence type="inferred from homology"/>
<comment type="caution">
    <text evidence="7">The sequence shown here is derived from an EMBL/GenBank/DDBJ whole genome shotgun (WGS) entry which is preliminary data.</text>
</comment>
<evidence type="ECO:0000256" key="1">
    <source>
        <dbReference type="ARBA" id="ARBA00008056"/>
    </source>
</evidence>
<evidence type="ECO:0000256" key="2">
    <source>
        <dbReference type="ARBA" id="ARBA00022723"/>
    </source>
</evidence>
<keyword evidence="5" id="KW-0560">Oxidoreductase</keyword>
<feature type="domain" description="Fe2OG dioxygenase" evidence="6">
    <location>
        <begin position="186"/>
        <end position="285"/>
    </location>
</feature>
<dbReference type="PROSITE" id="PS51471">
    <property type="entry name" value="FE2OG_OXY"/>
    <property type="match status" value="1"/>
</dbReference>
<accession>A0AA88CZW8</accession>
<dbReference type="PANTHER" id="PTHR47991">
    <property type="entry name" value="OXOGLUTARATE/IRON-DEPENDENT DIOXYGENASE"/>
    <property type="match status" value="1"/>
</dbReference>
<comment type="similarity">
    <text evidence="1 5">Belongs to the iron/ascorbate-dependent oxidoreductase family.</text>
</comment>
<sequence length="334" mass="38368">MENAQTLASHNWKEIPPCYLQLEADDSFRIPVIDMSKLLDQQDPISYRDELARLRSACQDWGFFQLINHGVPEEVVEKMKNDTEEFFMLPLEKKQAYAQLPNNIEGYWLAFVPEEQKLDLVDTLFLIPRPVSERNMRFWPMHPASLRESIDKYSWEMQKVTICLLNFMSTNLGVNSEALTSAFEDGRQSIRLNFYPPCVEADNVKGFPHSDASGLSLLVQVNDVRGLQIKKNGKWLPVKPIPGAFIVNIGDMIEMMSNGEYKSIEHRVVMNSERPRLSIAVFQCPNMKTMVSPLTDLVKENGAKYKSIRYEDYLRMVHQASKLDGKSLIDNMAP</sequence>
<dbReference type="InterPro" id="IPR027443">
    <property type="entry name" value="IPNS-like_sf"/>
</dbReference>
<dbReference type="AlphaFoldDB" id="A0AA88CZW8"/>
<dbReference type="InterPro" id="IPR026992">
    <property type="entry name" value="DIOX_N"/>
</dbReference>
<dbReference type="SUPFAM" id="SSF51197">
    <property type="entry name" value="Clavaminate synthase-like"/>
    <property type="match status" value="1"/>
</dbReference>
<evidence type="ECO:0000313" key="7">
    <source>
        <dbReference type="EMBL" id="GMN22884.1"/>
    </source>
</evidence>
<evidence type="ECO:0000256" key="3">
    <source>
        <dbReference type="ARBA" id="ARBA00022896"/>
    </source>
</evidence>
<dbReference type="InterPro" id="IPR050295">
    <property type="entry name" value="Plant_2OG-oxidoreductases"/>
</dbReference>
<keyword evidence="3" id="KW-0847">Vitamin C</keyword>
<evidence type="ECO:0000256" key="5">
    <source>
        <dbReference type="RuleBase" id="RU003682"/>
    </source>
</evidence>
<dbReference type="InterPro" id="IPR005123">
    <property type="entry name" value="Oxoglu/Fe-dep_dioxygenase_dom"/>
</dbReference>
<dbReference type="EMBL" id="BTGU01002872">
    <property type="protein sequence ID" value="GMN22884.1"/>
    <property type="molecule type" value="Genomic_DNA"/>
</dbReference>
<gene>
    <name evidence="7" type="ORF">TIFTF001_043589</name>
</gene>
<name>A0AA88CZW8_FICCA</name>
<evidence type="ECO:0000259" key="6">
    <source>
        <dbReference type="PROSITE" id="PS51471"/>
    </source>
</evidence>
<reference evidence="7" key="1">
    <citation type="submission" date="2023-07" db="EMBL/GenBank/DDBJ databases">
        <title>draft genome sequence of fig (Ficus carica).</title>
        <authorList>
            <person name="Takahashi T."/>
            <person name="Nishimura K."/>
        </authorList>
    </citation>
    <scope>NUCLEOTIDE SEQUENCE</scope>
</reference>
<dbReference type="GO" id="GO:0031418">
    <property type="term" value="F:L-ascorbic acid binding"/>
    <property type="evidence" value="ECO:0007669"/>
    <property type="project" value="UniProtKB-KW"/>
</dbReference>
<dbReference type="Proteomes" id="UP001187192">
    <property type="component" value="Unassembled WGS sequence"/>
</dbReference>
<organism evidence="7 8">
    <name type="scientific">Ficus carica</name>
    <name type="common">Common fig</name>
    <dbReference type="NCBI Taxonomy" id="3494"/>
    <lineage>
        <taxon>Eukaryota</taxon>
        <taxon>Viridiplantae</taxon>
        <taxon>Streptophyta</taxon>
        <taxon>Embryophyta</taxon>
        <taxon>Tracheophyta</taxon>
        <taxon>Spermatophyta</taxon>
        <taxon>Magnoliopsida</taxon>
        <taxon>eudicotyledons</taxon>
        <taxon>Gunneridae</taxon>
        <taxon>Pentapetalae</taxon>
        <taxon>rosids</taxon>
        <taxon>fabids</taxon>
        <taxon>Rosales</taxon>
        <taxon>Moraceae</taxon>
        <taxon>Ficeae</taxon>
        <taxon>Ficus</taxon>
    </lineage>
</organism>
<dbReference type="InterPro" id="IPR044861">
    <property type="entry name" value="IPNS-like_FE2OG_OXY"/>
</dbReference>
<keyword evidence="2 5" id="KW-0479">Metal-binding</keyword>